<feature type="region of interest" description="Disordered" evidence="4">
    <location>
        <begin position="213"/>
        <end position="298"/>
    </location>
</feature>
<feature type="region of interest" description="Disordered" evidence="4">
    <location>
        <begin position="156"/>
        <end position="199"/>
    </location>
</feature>
<dbReference type="Pfam" id="PF15309">
    <property type="entry name" value="ALMS_motif"/>
    <property type="match status" value="1"/>
</dbReference>
<feature type="compositionally biased region" description="Polar residues" evidence="4">
    <location>
        <begin position="1701"/>
        <end position="1710"/>
    </location>
</feature>
<feature type="region of interest" description="Disordered" evidence="4">
    <location>
        <begin position="748"/>
        <end position="791"/>
    </location>
</feature>
<reference evidence="6" key="1">
    <citation type="submission" date="2022-02" db="EMBL/GenBank/DDBJ databases">
        <title>Atlantic sturgeon de novo genome assembly.</title>
        <authorList>
            <person name="Stock M."/>
            <person name="Klopp C."/>
            <person name="Guiguen Y."/>
            <person name="Cabau C."/>
            <person name="Parinello H."/>
            <person name="Santidrian Yebra-Pimentel E."/>
            <person name="Kuhl H."/>
            <person name="Dirks R.P."/>
            <person name="Guessner J."/>
            <person name="Wuertz S."/>
            <person name="Du K."/>
            <person name="Schartl M."/>
        </authorList>
    </citation>
    <scope>NUCLEOTIDE SEQUENCE</scope>
    <source>
        <strain evidence="6">STURGEONOMICS-FGT-2020</strain>
        <tissue evidence="6">Whole blood</tissue>
    </source>
</reference>
<feature type="region of interest" description="Disordered" evidence="4">
    <location>
        <begin position="1672"/>
        <end position="1710"/>
    </location>
</feature>
<feature type="compositionally biased region" description="Basic residues" evidence="4">
    <location>
        <begin position="1684"/>
        <end position="1693"/>
    </location>
</feature>
<feature type="region of interest" description="Disordered" evidence="4">
    <location>
        <begin position="1352"/>
        <end position="1382"/>
    </location>
</feature>
<feature type="compositionally biased region" description="Polar residues" evidence="4">
    <location>
        <begin position="757"/>
        <end position="771"/>
    </location>
</feature>
<evidence type="ECO:0000256" key="2">
    <source>
        <dbReference type="ARBA" id="ARBA00022490"/>
    </source>
</evidence>
<keyword evidence="7" id="KW-1185">Reference proteome</keyword>
<dbReference type="GO" id="GO:0008017">
    <property type="term" value="F:microtubule binding"/>
    <property type="evidence" value="ECO:0007669"/>
    <property type="project" value="TreeGrafter"/>
</dbReference>
<dbReference type="GO" id="GO:0005813">
    <property type="term" value="C:centrosome"/>
    <property type="evidence" value="ECO:0007669"/>
    <property type="project" value="UniProtKB-SubCell"/>
</dbReference>
<comment type="subcellular location">
    <subcellularLocation>
        <location evidence="1">Cytoplasm</location>
        <location evidence="1">Cytoskeleton</location>
        <location evidence="1">Microtubule organizing center</location>
        <location evidence="1">Centrosome</location>
    </subcellularLocation>
</comment>
<feature type="region of interest" description="Disordered" evidence="4">
    <location>
        <begin position="969"/>
        <end position="990"/>
    </location>
</feature>
<name>A0AAD8GJV5_ACIOX</name>
<dbReference type="InterPro" id="IPR029299">
    <property type="entry name" value="ALMS_motif"/>
</dbReference>
<sequence length="2028" mass="224819">MQVKETSERGNAHVENRNSVPDNSNTASPSETAAPLEKDRFCSEDKFISLDPKELDKLQGSLQPSSKITIDIFSDVSPSDGACVSSREISRIGDQALSPSTRAVSAFSPSSLEVDNYAPYWGTNPTSPAKSTELNIEERIPVYLRNLGIDQSPSAILTPFAPRGPIREPEFSMKGSTCTPTKSVQQSEGGSPMKGDFSQSSIFSVNSTLSMSIPMGSDVDTDTPVPAESSVQEALRSSTERPVSQCSLQTAFHPLDRSLDVPPQQPSQATSDQKESRDAEPLPASEPSSPDLNDSGNLISTRVKNLIDKFESSAGNTASDSLPSSPLADKDCQARLRDAQAEAVSWLATEASCRGLDLGDDSFVGSKTLQEIQKLLGEAENVVSGRSSFSSLSASLKGSDDFSSFLHRKLDSFQDSFTSTVDNKESESSLLWRKSSSESMLTLDGLKDSSLKDSSLLPFAASHRASYDASGQICVSKEAELAPLGEVPWEAVRPSFTAKTRRRSEPEGCSEAIQKKVAPTSIALTRVPRDMSQEVDDGRGLAQELTGSFPSATPEDVETVPKKTPHVSDLKEGEKVTASDNSSSVDSLAARVATLLKDESPVTMASSIITEADEEERSNSNMPLLFSDWVKLKLAGEQCEPLELGKEDRLRIEEIKAELLQNTKNKNTTKAQWTTDSDSDATSSGDVHLGMPLAGATRQFLALNAVKHQISSQMQKLTTNPFDTSVKLCTPLRRDRDALLREIAQREGVSGVGAASQMATESNKPIASITFSSRKRTPSPSISSSPHVSPEVLHLRQLSESGSDQSGNERDTELERRQARSFHTMPGTLSDSQGHSSSPRAPTNANSHAVSIMQDRVPQPLAGQVPEFVPRSDIYEHSNTLRGIALSQQDELDAVQKAENRSGIDRFIQEPYSGYGFYHHHHQDPASQKELKLRLSEESAWNRQVDQEKDDFTPATEIIPLPAPEQWLVRSPMKPSPEKSATKQMSRSTPNLSLKEKATVEPNNMESIAAPLQISSFASGTSCISSPTKKVLSYVHVTLSPKPVNGKSTCAENEFRFENSHPRLEDSGANFYPETRSVFPSSSKMPTPQLSSDVSLQMPIAVQGPPYPTKAVSTIGYGGYSEGVGVAHEPRSALNSHRSVPFSGQRSPLVLQNESKKTSIPTQTVRSPSANAMTQITTHVSDKSLLTSETTTDAGHSTRHIFTTPPQQLHRMSRISPNTSDQVSDQPVLLPYKPHGSHAMFYIPHLGTRVSPVRSDTTIESSHPGSDDALPPKFTAEVLGSRDKEIEIDVTTRHKEGIYSKRALPTTVWEQNEMTPGGSQKIPAAGRILISEESQGQSHPGRHHQYIENPEHMQSPRDLSRSSTAQHSGSSPRGTHQSNKDLRREVREFSIDKLDFSRDLEDGEFAALRGEPDYSMDEINQHLSSVREDLTSTRTERHWASKDRGPPLSSGRMTTASHRSTDPTSDRSMRSSGSLHKLWEKFKERQRQEPVDSKEYSLLERLDRLSRLLSNPVQHSILSVEENERSRSEEERHKSRKREESKKEPRDTRGHCMQQAWVQKLPEPEGTLTSIQTKDGISFRSSSTLEPIREISTERIQRILSRQKDSAREERDSSFCATVSETDTAVQTESGSAYPTDTGSTISTIDTARLIRAFGPKRVTLNPSLSRLYSTIDKQRDSLEQKGQRKRASKSHGKPAAPPAQYSTEESTMTCDSVSSASTYSLPAPRGPSSALTSKKAVKLVSKSIQAGDLEIVNSATKKNTRDVGMTFPSPNLARAVHMQAPSNPDLQPKKMGKKTQDFLYEKKTKRSNRQRHPRGVCWFVPADELKSESKKENQPSTEPGPGSAWFAPLGYTKRWREPLREKHTQEQLVSRILEQPITNQAISNKGLHSFVRITLQEALEMRRPDFVSRSRERMKRLELHAEERRMQSVFNSERENLFNNPTTKRGWRATNPDRQIDEEIPMVQKRRTVSKKEMFTRSKQMYSQLPEIRQRREEERRREEYKSYRLKAELYKKKITNHVLGRKTPWQ</sequence>
<comment type="caution">
    <text evidence="6">The sequence shown here is derived from an EMBL/GenBank/DDBJ whole genome shotgun (WGS) entry which is preliminary data.</text>
</comment>
<feature type="compositionally biased region" description="Polar residues" evidence="4">
    <location>
        <begin position="1567"/>
        <end position="1581"/>
    </location>
</feature>
<feature type="region of interest" description="Disordered" evidence="4">
    <location>
        <begin position="1715"/>
        <end position="1734"/>
    </location>
</feature>
<feature type="compositionally biased region" description="Polar residues" evidence="4">
    <location>
        <begin position="17"/>
        <end position="31"/>
    </location>
</feature>
<evidence type="ECO:0000256" key="3">
    <source>
        <dbReference type="ARBA" id="ARBA00023212"/>
    </source>
</evidence>
<accession>A0AAD8GJV5</accession>
<feature type="compositionally biased region" description="Low complexity" evidence="4">
    <location>
        <begin position="281"/>
        <end position="292"/>
    </location>
</feature>
<feature type="compositionally biased region" description="Basic and acidic residues" evidence="4">
    <location>
        <begin position="1673"/>
        <end position="1683"/>
    </location>
</feature>
<feature type="compositionally biased region" description="Basic and acidic residues" evidence="4">
    <location>
        <begin position="1459"/>
        <end position="1469"/>
    </location>
</feature>
<proteinExistence type="predicted"/>
<keyword evidence="2" id="KW-0963">Cytoplasm</keyword>
<evidence type="ECO:0000256" key="1">
    <source>
        <dbReference type="ARBA" id="ARBA00004300"/>
    </source>
</evidence>
<keyword evidence="3" id="KW-0206">Cytoskeleton</keyword>
<feature type="region of interest" description="Disordered" evidence="4">
    <location>
        <begin position="1519"/>
        <end position="1581"/>
    </location>
</feature>
<organism evidence="6 7">
    <name type="scientific">Acipenser oxyrinchus oxyrinchus</name>
    <dbReference type="NCBI Taxonomy" id="40147"/>
    <lineage>
        <taxon>Eukaryota</taxon>
        <taxon>Metazoa</taxon>
        <taxon>Chordata</taxon>
        <taxon>Craniata</taxon>
        <taxon>Vertebrata</taxon>
        <taxon>Euteleostomi</taxon>
        <taxon>Actinopterygii</taxon>
        <taxon>Chondrostei</taxon>
        <taxon>Acipenseriformes</taxon>
        <taxon>Acipenseridae</taxon>
        <taxon>Acipenser</taxon>
    </lineage>
</organism>
<dbReference type="PANTHER" id="PTHR21553">
    <property type="entry name" value="ALMS1-RELATED"/>
    <property type="match status" value="1"/>
</dbReference>
<dbReference type="GO" id="GO:0046599">
    <property type="term" value="P:regulation of centriole replication"/>
    <property type="evidence" value="ECO:0007669"/>
    <property type="project" value="TreeGrafter"/>
</dbReference>
<feature type="compositionally biased region" description="Basic and acidic residues" evidence="4">
    <location>
        <begin position="566"/>
        <end position="577"/>
    </location>
</feature>
<feature type="compositionally biased region" description="Low complexity" evidence="4">
    <location>
        <begin position="778"/>
        <end position="790"/>
    </location>
</feature>
<feature type="region of interest" description="Disordered" evidence="4">
    <location>
        <begin position="545"/>
        <end position="582"/>
    </location>
</feature>
<protein>
    <submittedName>
        <fullName evidence="6">Alstrom syndrome protein 1 isoform X1</fullName>
    </submittedName>
</protein>
<feature type="region of interest" description="Disordered" evidence="4">
    <location>
        <begin position="667"/>
        <end position="686"/>
    </location>
</feature>
<feature type="compositionally biased region" description="Polar residues" evidence="4">
    <location>
        <begin position="229"/>
        <end position="250"/>
    </location>
</feature>
<feature type="region of interest" description="Disordered" evidence="4">
    <location>
        <begin position="824"/>
        <end position="847"/>
    </location>
</feature>
<dbReference type="EMBL" id="JAGXEW010000001">
    <property type="protein sequence ID" value="KAK1175401.1"/>
    <property type="molecule type" value="Genomic_DNA"/>
</dbReference>
<evidence type="ECO:0000313" key="6">
    <source>
        <dbReference type="EMBL" id="KAK1175401.1"/>
    </source>
</evidence>
<feature type="compositionally biased region" description="Polar residues" evidence="4">
    <location>
        <begin position="827"/>
        <end position="847"/>
    </location>
</feature>
<evidence type="ECO:0000313" key="7">
    <source>
        <dbReference type="Proteomes" id="UP001230051"/>
    </source>
</evidence>
<dbReference type="PANTHER" id="PTHR21553:SF36">
    <property type="entry name" value="ALMS1 CENTROSOME AND BASAL BODY-ASSOCIATED PROTEIN-RELATED"/>
    <property type="match status" value="1"/>
</dbReference>
<feature type="domain" description="ALMS motif" evidence="5">
    <location>
        <begin position="1891"/>
        <end position="2024"/>
    </location>
</feature>
<feature type="compositionally biased region" description="Basic and acidic residues" evidence="4">
    <location>
        <begin position="1"/>
        <end position="16"/>
    </location>
</feature>
<evidence type="ECO:0000256" key="4">
    <source>
        <dbReference type="SAM" id="MobiDB-lite"/>
    </source>
</evidence>
<feature type="region of interest" description="Disordered" evidence="4">
    <location>
        <begin position="1"/>
        <end position="39"/>
    </location>
</feature>
<feature type="region of interest" description="Disordered" evidence="4">
    <location>
        <begin position="1429"/>
        <end position="1473"/>
    </location>
</feature>
<dbReference type="Proteomes" id="UP001230051">
    <property type="component" value="Unassembled WGS sequence"/>
</dbReference>
<dbReference type="GO" id="GO:0005814">
    <property type="term" value="C:centriole"/>
    <property type="evidence" value="ECO:0007669"/>
    <property type="project" value="TreeGrafter"/>
</dbReference>
<dbReference type="GO" id="GO:0005829">
    <property type="term" value="C:cytosol"/>
    <property type="evidence" value="ECO:0007669"/>
    <property type="project" value="TreeGrafter"/>
</dbReference>
<feature type="compositionally biased region" description="Basic and acidic residues" evidence="4">
    <location>
        <begin position="1429"/>
        <end position="1445"/>
    </location>
</feature>
<feature type="compositionally biased region" description="Polar residues" evidence="4">
    <location>
        <begin position="1361"/>
        <end position="1377"/>
    </location>
</feature>
<feature type="compositionally biased region" description="Polar residues" evidence="4">
    <location>
        <begin position="174"/>
        <end position="189"/>
    </location>
</feature>
<feature type="compositionally biased region" description="Low complexity" evidence="4">
    <location>
        <begin position="674"/>
        <end position="686"/>
    </location>
</feature>
<gene>
    <name evidence="6" type="primary">ALMS1</name>
    <name evidence="6" type="ORF">AOXY_G47</name>
</gene>
<evidence type="ECO:0000259" key="5">
    <source>
        <dbReference type="Pfam" id="PF15309"/>
    </source>
</evidence>
<feature type="compositionally biased region" description="Basic and acidic residues" evidence="4">
    <location>
        <begin position="1522"/>
        <end position="1550"/>
    </location>
</feature>